<dbReference type="PROSITE" id="PS50887">
    <property type="entry name" value="GGDEF"/>
    <property type="match status" value="1"/>
</dbReference>
<dbReference type="STRING" id="1122155.SAMN02745158_00551"/>
<keyword evidence="3 6" id="KW-0812">Transmembrane</keyword>
<dbReference type="InterPro" id="IPR033479">
    <property type="entry name" value="dCache_1"/>
</dbReference>
<feature type="domain" description="GGDEF" evidence="8">
    <location>
        <begin position="350"/>
        <end position="486"/>
    </location>
</feature>
<dbReference type="OrthoDB" id="9762141at2"/>
<keyword evidence="5 6" id="KW-0472">Membrane</keyword>
<keyword evidence="2" id="KW-1003">Cell membrane</keyword>
<dbReference type="SMART" id="SM00052">
    <property type="entry name" value="EAL"/>
    <property type="match status" value="1"/>
</dbReference>
<evidence type="ECO:0000259" key="8">
    <source>
        <dbReference type="PROSITE" id="PS50887"/>
    </source>
</evidence>
<name>A0A1M4TQX7_9CLOT</name>
<accession>A0A1M4TQX7</accession>
<dbReference type="InterPro" id="IPR029787">
    <property type="entry name" value="Nucleotide_cyclase"/>
</dbReference>
<dbReference type="GO" id="GO:0071111">
    <property type="term" value="F:cyclic-guanylate-specific phosphodiesterase activity"/>
    <property type="evidence" value="ECO:0007669"/>
    <property type="project" value="InterPro"/>
</dbReference>
<evidence type="ECO:0000256" key="3">
    <source>
        <dbReference type="ARBA" id="ARBA00022692"/>
    </source>
</evidence>
<feature type="transmembrane region" description="Helical" evidence="6">
    <location>
        <begin position="287"/>
        <end position="310"/>
    </location>
</feature>
<dbReference type="Gene3D" id="3.30.450.20">
    <property type="entry name" value="PAS domain"/>
    <property type="match status" value="1"/>
</dbReference>
<evidence type="ECO:0000256" key="2">
    <source>
        <dbReference type="ARBA" id="ARBA00022475"/>
    </source>
</evidence>
<proteinExistence type="predicted"/>
<reference evidence="9 10" key="1">
    <citation type="submission" date="2016-11" db="EMBL/GenBank/DDBJ databases">
        <authorList>
            <person name="Jaros S."/>
            <person name="Januszkiewicz K."/>
            <person name="Wedrychowicz H."/>
        </authorList>
    </citation>
    <scope>NUCLEOTIDE SEQUENCE [LARGE SCALE GENOMIC DNA]</scope>
    <source>
        <strain evidence="9 10">DSM 17459</strain>
    </source>
</reference>
<sequence length="753" mass="86525">MNQQNFKKQIVIPGILVALISVILIGISIFIYSSIQETQKQEIKQNLKEIVSQYSNIITTKIDGDFQTLEAVSIFVGETDISDLDQVMGYLEAESRRNSFLRMGYVTPDGIGYFVDTDGTKHYSQYVGDEEFVREAFTGSKAVSDTMKDRFSDNSINCYGVPVYHNGEITGVLTATSLSSKFSEIIEQKIFEGIAYVHVIDEDGNFIIRSHHVVIQEEISNIFEKGEFPGDIKKEMLADMRAGKEAFGNIGYGGTDYWMAVVPVGIKDWQIYCVVPQKFLNSNFNTLLWVFLSVMLCMVLLFAVLFFYIYRLIRRSRETMEQLAYTDTLTGAENRNRFTADLPGLLRGSADYALVLFNISGFKFINEFFGYETGDRLLKHIADVLKSSMKEGERYYRDSADRFGIFMYYKGREEAVKRLEQIQKQISDFSLSQNQSYHIICNFGVKVIEEKDCGRNADIDTIMNRAMLALNSVKGNDYNAIAFYDEVLHQKARKKSEVENKMYTALENREFCMVLQPKYALGTGKVHSAEALVRWYAKDGTVYYPDEFIPIFEENGFITKLDMYMLEEACRYLSSWLEKGYPAVPVSVNQSRLFFYDSEYMDKFHEIVDKYHLDPSLIILEVTESVTMNHLEQIKEAMERLHTMGFRVSMDDFGSGYSSLNILNELYIDELKLDKEFLSNQEDSCRGEVIMKNIMKLARDLSITTVVEGVETEQQVEFLKSISCDIAQGYYFAKPMPAEEFEERYLKSRGSQN</sequence>
<comment type="subcellular location">
    <subcellularLocation>
        <location evidence="1">Cell membrane</location>
        <topology evidence="1">Multi-pass membrane protein</topology>
    </subcellularLocation>
</comment>
<keyword evidence="4 6" id="KW-1133">Transmembrane helix</keyword>
<dbReference type="PANTHER" id="PTHR33121:SF71">
    <property type="entry name" value="OXYGEN SENSOR PROTEIN DOSP"/>
    <property type="match status" value="1"/>
</dbReference>
<dbReference type="RefSeq" id="WP_072848828.1">
    <property type="nucleotide sequence ID" value="NZ_FQVI01000002.1"/>
</dbReference>
<evidence type="ECO:0000256" key="1">
    <source>
        <dbReference type="ARBA" id="ARBA00004651"/>
    </source>
</evidence>
<dbReference type="Gene3D" id="3.30.70.270">
    <property type="match status" value="1"/>
</dbReference>
<evidence type="ECO:0000256" key="4">
    <source>
        <dbReference type="ARBA" id="ARBA00022989"/>
    </source>
</evidence>
<dbReference type="SUPFAM" id="SSF55073">
    <property type="entry name" value="Nucleotide cyclase"/>
    <property type="match status" value="1"/>
</dbReference>
<dbReference type="InterPro" id="IPR035919">
    <property type="entry name" value="EAL_sf"/>
</dbReference>
<organism evidence="9 10">
    <name type="scientific">Lactonifactor longoviformis DSM 17459</name>
    <dbReference type="NCBI Taxonomy" id="1122155"/>
    <lineage>
        <taxon>Bacteria</taxon>
        <taxon>Bacillati</taxon>
        <taxon>Bacillota</taxon>
        <taxon>Clostridia</taxon>
        <taxon>Eubacteriales</taxon>
        <taxon>Clostridiaceae</taxon>
        <taxon>Lactonifactor</taxon>
    </lineage>
</organism>
<dbReference type="AlphaFoldDB" id="A0A1M4TQX7"/>
<gene>
    <name evidence="9" type="ORF">SAMN02745158_00551</name>
</gene>
<evidence type="ECO:0000259" key="7">
    <source>
        <dbReference type="PROSITE" id="PS50883"/>
    </source>
</evidence>
<feature type="domain" description="EAL" evidence="7">
    <location>
        <begin position="495"/>
        <end position="749"/>
    </location>
</feature>
<dbReference type="Proteomes" id="UP000184245">
    <property type="component" value="Unassembled WGS sequence"/>
</dbReference>
<dbReference type="Pfam" id="PF00563">
    <property type="entry name" value="EAL"/>
    <property type="match status" value="1"/>
</dbReference>
<dbReference type="EMBL" id="FQVI01000002">
    <property type="protein sequence ID" value="SHE46882.1"/>
    <property type="molecule type" value="Genomic_DNA"/>
</dbReference>
<dbReference type="Gene3D" id="3.20.20.450">
    <property type="entry name" value="EAL domain"/>
    <property type="match status" value="1"/>
</dbReference>
<dbReference type="NCBIfam" id="TIGR00254">
    <property type="entry name" value="GGDEF"/>
    <property type="match status" value="1"/>
</dbReference>
<dbReference type="InterPro" id="IPR050706">
    <property type="entry name" value="Cyclic-di-GMP_PDE-like"/>
</dbReference>
<dbReference type="Pfam" id="PF00990">
    <property type="entry name" value="GGDEF"/>
    <property type="match status" value="1"/>
</dbReference>
<protein>
    <submittedName>
        <fullName evidence="9">Diguanylate cyclase/phosphodiesterase</fullName>
    </submittedName>
</protein>
<dbReference type="PANTHER" id="PTHR33121">
    <property type="entry name" value="CYCLIC DI-GMP PHOSPHODIESTERASE PDEF"/>
    <property type="match status" value="1"/>
</dbReference>
<dbReference type="SUPFAM" id="SSF141868">
    <property type="entry name" value="EAL domain-like"/>
    <property type="match status" value="1"/>
</dbReference>
<evidence type="ECO:0000313" key="10">
    <source>
        <dbReference type="Proteomes" id="UP000184245"/>
    </source>
</evidence>
<dbReference type="InterPro" id="IPR000160">
    <property type="entry name" value="GGDEF_dom"/>
</dbReference>
<dbReference type="GO" id="GO:0005886">
    <property type="term" value="C:plasma membrane"/>
    <property type="evidence" value="ECO:0007669"/>
    <property type="project" value="UniProtKB-SubCell"/>
</dbReference>
<dbReference type="InterPro" id="IPR001633">
    <property type="entry name" value="EAL_dom"/>
</dbReference>
<feature type="transmembrane region" description="Helical" evidence="6">
    <location>
        <begin position="12"/>
        <end position="35"/>
    </location>
</feature>
<dbReference type="Pfam" id="PF02743">
    <property type="entry name" value="dCache_1"/>
    <property type="match status" value="1"/>
</dbReference>
<evidence type="ECO:0000256" key="5">
    <source>
        <dbReference type="ARBA" id="ARBA00023136"/>
    </source>
</evidence>
<dbReference type="CDD" id="cd01949">
    <property type="entry name" value="GGDEF"/>
    <property type="match status" value="1"/>
</dbReference>
<evidence type="ECO:0000313" key="9">
    <source>
        <dbReference type="EMBL" id="SHE46882.1"/>
    </source>
</evidence>
<evidence type="ECO:0000256" key="6">
    <source>
        <dbReference type="SAM" id="Phobius"/>
    </source>
</evidence>
<dbReference type="InterPro" id="IPR043128">
    <property type="entry name" value="Rev_trsase/Diguanyl_cyclase"/>
</dbReference>
<keyword evidence="10" id="KW-1185">Reference proteome</keyword>
<dbReference type="SMART" id="SM00267">
    <property type="entry name" value="GGDEF"/>
    <property type="match status" value="1"/>
</dbReference>
<dbReference type="CDD" id="cd01948">
    <property type="entry name" value="EAL"/>
    <property type="match status" value="1"/>
</dbReference>
<dbReference type="PROSITE" id="PS50883">
    <property type="entry name" value="EAL"/>
    <property type="match status" value="1"/>
</dbReference>